<protein>
    <submittedName>
        <fullName evidence="2">Putative phage abortive infection protein</fullName>
    </submittedName>
</protein>
<dbReference type="Pfam" id="PF16872">
    <property type="entry name" value="putAbiC"/>
    <property type="match status" value="1"/>
</dbReference>
<reference evidence="2 3" key="1">
    <citation type="submission" date="2016-10" db="EMBL/GenBank/DDBJ databases">
        <authorList>
            <person name="de Groot N.N."/>
        </authorList>
    </citation>
    <scope>NUCLEOTIDE SEQUENCE [LARGE SCALE GENOMIC DNA]</scope>
    <source>
        <strain evidence="2 3">CGMCC 1.9157</strain>
    </source>
</reference>
<proteinExistence type="predicted"/>
<dbReference type="AlphaFoldDB" id="A0A1I5H909"/>
<evidence type="ECO:0000256" key="1">
    <source>
        <dbReference type="SAM" id="Phobius"/>
    </source>
</evidence>
<accession>A0A1I5H909</accession>
<evidence type="ECO:0000313" key="2">
    <source>
        <dbReference type="EMBL" id="SFO44755.1"/>
    </source>
</evidence>
<feature type="transmembrane region" description="Helical" evidence="1">
    <location>
        <begin position="46"/>
        <end position="67"/>
    </location>
</feature>
<keyword evidence="1" id="KW-1133">Transmembrane helix</keyword>
<keyword evidence="1" id="KW-0812">Transmembrane</keyword>
<gene>
    <name evidence="2" type="ORF">SAMN04488056_106100</name>
</gene>
<dbReference type="InterPro" id="IPR031709">
    <property type="entry name" value="PutAbiC"/>
</dbReference>
<organism evidence="2 3">
    <name type="scientific">Cohaesibacter marisflavi</name>
    <dbReference type="NCBI Taxonomy" id="655353"/>
    <lineage>
        <taxon>Bacteria</taxon>
        <taxon>Pseudomonadati</taxon>
        <taxon>Pseudomonadota</taxon>
        <taxon>Alphaproteobacteria</taxon>
        <taxon>Hyphomicrobiales</taxon>
        <taxon>Cohaesibacteraceae</taxon>
    </lineage>
</organism>
<keyword evidence="1" id="KW-0472">Membrane</keyword>
<sequence length="285" mass="32051">MGSKPSTSLPNWTILLSALIPIIWIINLIALFSLQNETRGTFGDMFGAANSIFTGAALVALIISITLQKQEVGVAQKELQTAQKTLSEQQSLTIAQQNYLAEQSVESTFFNMLSLLMDVVNNMDLSSQGEVTTTGKDVFHVLALRVKGRGDKAPKIAKDRLLQRKAEAGKMSSSKNIPDTRISSEEIYEEIYKSFRNDLGHYFRLLYNIIKFLKFSESNKKEMYIDLLRAQLSDDELILIFLNGLSMRGSKMKLLIEEFGLLRHLDTNDDTFLDAEGKFDESAYL</sequence>
<dbReference type="Proteomes" id="UP000199236">
    <property type="component" value="Unassembled WGS sequence"/>
</dbReference>
<name>A0A1I5H909_9HYPH</name>
<keyword evidence="3" id="KW-1185">Reference proteome</keyword>
<evidence type="ECO:0000313" key="3">
    <source>
        <dbReference type="Proteomes" id="UP000199236"/>
    </source>
</evidence>
<dbReference type="RefSeq" id="WP_090072895.1">
    <property type="nucleotide sequence ID" value="NZ_FOVR01000006.1"/>
</dbReference>
<feature type="transmembrane region" description="Helical" evidence="1">
    <location>
        <begin position="12"/>
        <end position="34"/>
    </location>
</feature>
<dbReference type="EMBL" id="FOVR01000006">
    <property type="protein sequence ID" value="SFO44755.1"/>
    <property type="molecule type" value="Genomic_DNA"/>
</dbReference>